<accession>A0A438BH84</accession>
<dbReference type="AlphaFoldDB" id="A0A438BH84"/>
<proteinExistence type="predicted"/>
<protein>
    <recommendedName>
        <fullName evidence="3">Asp23/Gls24 family envelope stress response protein</fullName>
    </recommendedName>
</protein>
<dbReference type="RefSeq" id="WP_127915644.1">
    <property type="nucleotide sequence ID" value="NZ_RKLP01000003.1"/>
</dbReference>
<organism evidence="1 2">
    <name type="scientific">Prescottella agglutinans</name>
    <dbReference type="NCBI Taxonomy" id="1644129"/>
    <lineage>
        <taxon>Bacteria</taxon>
        <taxon>Bacillati</taxon>
        <taxon>Actinomycetota</taxon>
        <taxon>Actinomycetes</taxon>
        <taxon>Mycobacteriales</taxon>
        <taxon>Nocardiaceae</taxon>
        <taxon>Prescottella</taxon>
    </lineage>
</organism>
<evidence type="ECO:0000313" key="1">
    <source>
        <dbReference type="EMBL" id="RVW10252.1"/>
    </source>
</evidence>
<gene>
    <name evidence="1" type="ORF">EGT67_08635</name>
</gene>
<dbReference type="Proteomes" id="UP000286208">
    <property type="component" value="Unassembled WGS sequence"/>
</dbReference>
<comment type="caution">
    <text evidence="1">The sequence shown here is derived from an EMBL/GenBank/DDBJ whole genome shotgun (WGS) entry which is preliminary data.</text>
</comment>
<reference evidence="1 2" key="1">
    <citation type="submission" date="2018-11" db="EMBL/GenBank/DDBJ databases">
        <title>Rhodococcus spongicola sp. nov. and Rhodococcus xishaensis sp. nov. from marine sponges.</title>
        <authorList>
            <person name="Li L."/>
            <person name="Lin H.W."/>
        </authorList>
    </citation>
    <scope>NUCLEOTIDE SEQUENCE [LARGE SCALE GENOMIC DNA]</scope>
    <source>
        <strain evidence="1 2">CCTCC AB2014297</strain>
    </source>
</reference>
<keyword evidence="2" id="KW-1185">Reference proteome</keyword>
<dbReference type="EMBL" id="RKLP01000003">
    <property type="protein sequence ID" value="RVW10252.1"/>
    <property type="molecule type" value="Genomic_DNA"/>
</dbReference>
<sequence>MTEPATQSLSTAERAAEAALAVAGVTGLHGGEFGTVATYLPGRRVTGIRIDDDTCAVHVTVCYPADLFATAERIRAAVRPVVGVPVDVTIEDLDDLREDYADYTADQTGPER</sequence>
<name>A0A438BH84_9NOCA</name>
<evidence type="ECO:0008006" key="3">
    <source>
        <dbReference type="Google" id="ProtNLM"/>
    </source>
</evidence>
<dbReference type="OrthoDB" id="5195799at2"/>
<evidence type="ECO:0000313" key="2">
    <source>
        <dbReference type="Proteomes" id="UP000286208"/>
    </source>
</evidence>